<feature type="region of interest" description="Disordered" evidence="1">
    <location>
        <begin position="363"/>
        <end position="384"/>
    </location>
</feature>
<evidence type="ECO:0000256" key="2">
    <source>
        <dbReference type="SAM" id="SignalP"/>
    </source>
</evidence>
<feature type="chain" id="PRO_5047371663" evidence="2">
    <location>
        <begin position="19"/>
        <end position="1231"/>
    </location>
</feature>
<gene>
    <name evidence="4" type="ORF">HXX02_11250</name>
</gene>
<dbReference type="Gene3D" id="2.60.40.2810">
    <property type="match status" value="1"/>
</dbReference>
<feature type="compositionally biased region" description="Acidic residues" evidence="1">
    <location>
        <begin position="367"/>
        <end position="378"/>
    </location>
</feature>
<feature type="domain" description="Lcl C-terminal" evidence="3">
    <location>
        <begin position="418"/>
        <end position="570"/>
    </location>
</feature>
<protein>
    <submittedName>
        <fullName evidence="4">DUF1566 domain-containing protein</fullName>
    </submittedName>
</protein>
<sequence>MFIRNCLVLLLLVLTLTACDRGLNLDSRRYLPPPTSDSSPQTPDDGEEDEDEQSEDSDQEENPGEDQKEEPVEEDTPPSQPANLIKLAASGAPLQIQTETWSDTGSEEEGSQWACIEDLESGLVWEVKRPGSGHAHAADSSYSWFDPESDTNSDANGQGQCYLDGAFTSGADCNSRAFADRVRAEGLCGRSNWRVPSADELHTLVEQHAAEQYRHTGNGVFPSIEAKGGTPYWSADGADAQTAWALDFTSGEAVATPPSTALNLRLVSSDQAPQENTLQQYCEEFEHPELLPDVLCNGDTAWEISCDDASCSAVNYSASVDLKFECAYRDSPELGPAMRCRAYQASSGEFLYEICPAPYDCLIPPEDPQDPDPVDPEEPTAPGPAHLVKLGADGLPLAVQNLAWSDSGSETVGNQWSCVLDIESGLIWEVKRPTLAGIHHAGNRYSWHDPLSTTLNKANGLGQCQLAEGPTSGAPCNTQAFVERVRTANLCGLSNWRVPGIEELITLVAEESEASAYHIAASHFPGLDGGAGVPYWSANGGDRRYTLAMDFSSGEAVLREPFEGLNLRLVSGNQSPTAIPQHFGVAPEHMVLAPLLGRKKLDITLTGEDPDGDSLIFTLVSEPQHGDLQGDAPDLQYILDEDFIGEDSFTFTVSDGTKTSQTATVRIGVAPTVSPNPAAPTPVSLSQLSPEAPLPLLLEDDTSDDDKVEGYLKVSVPGNTDILQDVRYLLAMQNTRSPQSSHYTFDVFTTADFSGSPLTQVTASDGAYFEAANHRDETLYVRIRANSDEAAPVYFELTGSSTSEQNRLAHYCEDYPHPELVPDNLCNWESGWEIGCDDERCIAVNSAPSVDLKYECDYRDGDYFENVMRCQAFQVSTGEFSHEICPSPHLCTRIKLSDPPDIDPGDTIPVTDPIEIEFNTPGIVVEVPTTPAYGVDLSRQLFRDAVRSDASQQILGDFLETLRTSLIEDASEDSTVVPWRDYVLALVDSGAPVSDIMETFVEDAGNGNQEAGASLFAALNELLLSLTAKEQSELSNDEVWLLTIAMAHINDRRELLVTNAEDRVDAYFAEKSDCFGLHCVYVSKGFPQVLSDAIASTDADLIAAGALGGVAVAGGVGTYFTLTSSVVLSTAMVHTAATAAKAGVTVSAFISGSASVAALPAVLVTVGIVCTVVSVSNLIEAGENEAAYNAFIQDNNARFEDLSDFTGVEHSEEVRAEIINAAFRMLDGMYH</sequence>
<evidence type="ECO:0000313" key="5">
    <source>
        <dbReference type="Proteomes" id="UP001205566"/>
    </source>
</evidence>
<accession>A0ABT1P4T2</accession>
<dbReference type="PROSITE" id="PS51257">
    <property type="entry name" value="PROKAR_LIPOPROTEIN"/>
    <property type="match status" value="1"/>
</dbReference>
<name>A0ABT1P4T2_9GAMM</name>
<comment type="caution">
    <text evidence="4">The sequence shown here is derived from an EMBL/GenBank/DDBJ whole genome shotgun (WGS) entry which is preliminary data.</text>
</comment>
<feature type="signal peptide" evidence="2">
    <location>
        <begin position="1"/>
        <end position="18"/>
    </location>
</feature>
<organism evidence="4 5">
    <name type="scientific">Microbulbifer elongatus</name>
    <dbReference type="NCBI Taxonomy" id="86173"/>
    <lineage>
        <taxon>Bacteria</taxon>
        <taxon>Pseudomonadati</taxon>
        <taxon>Pseudomonadota</taxon>
        <taxon>Gammaproteobacteria</taxon>
        <taxon>Cellvibrionales</taxon>
        <taxon>Microbulbiferaceae</taxon>
        <taxon>Microbulbifer</taxon>
    </lineage>
</organism>
<dbReference type="EMBL" id="JACASI010000031">
    <property type="protein sequence ID" value="MCQ3830024.1"/>
    <property type="molecule type" value="Genomic_DNA"/>
</dbReference>
<dbReference type="Pfam" id="PF17963">
    <property type="entry name" value="Big_9"/>
    <property type="match status" value="1"/>
</dbReference>
<keyword evidence="5" id="KW-1185">Reference proteome</keyword>
<dbReference type="PANTHER" id="PTHR35812:SF1">
    <property type="entry name" value="LIPOPROTEIN"/>
    <property type="match status" value="1"/>
</dbReference>
<proteinExistence type="predicted"/>
<dbReference type="PANTHER" id="PTHR35812">
    <property type="entry name" value="LIPOPROTEIN"/>
    <property type="match status" value="1"/>
</dbReference>
<evidence type="ECO:0000259" key="3">
    <source>
        <dbReference type="Pfam" id="PF07603"/>
    </source>
</evidence>
<feature type="compositionally biased region" description="Acidic residues" evidence="1">
    <location>
        <begin position="44"/>
        <end position="64"/>
    </location>
</feature>
<reference evidence="4" key="1">
    <citation type="thesis" date="2020" institute="Technische Universitat Dresden" country="Dresden, Germany">
        <title>The Agarolytic System of Microbulbifer elongatus PORT2, Isolated from Batu Karas, Pangandaran West Java Indonesia.</title>
        <authorList>
            <person name="Anggraeni S.R."/>
        </authorList>
    </citation>
    <scope>NUCLEOTIDE SEQUENCE</scope>
    <source>
        <strain evidence="4">PORT2</strain>
    </source>
</reference>
<evidence type="ECO:0000313" key="4">
    <source>
        <dbReference type="EMBL" id="MCQ3830024.1"/>
    </source>
</evidence>
<dbReference type="Proteomes" id="UP001205566">
    <property type="component" value="Unassembled WGS sequence"/>
</dbReference>
<dbReference type="InterPro" id="IPR011460">
    <property type="entry name" value="Lcl_C"/>
</dbReference>
<keyword evidence="2" id="KW-0732">Signal</keyword>
<dbReference type="Pfam" id="PF07603">
    <property type="entry name" value="Lcl_C"/>
    <property type="match status" value="2"/>
</dbReference>
<dbReference type="RefSeq" id="WP_255875022.1">
    <property type="nucleotide sequence ID" value="NZ_JACASI010000031.1"/>
</dbReference>
<feature type="region of interest" description="Disordered" evidence="1">
    <location>
        <begin position="25"/>
        <end position="82"/>
    </location>
</feature>
<evidence type="ECO:0000256" key="1">
    <source>
        <dbReference type="SAM" id="MobiDB-lite"/>
    </source>
</evidence>
<feature type="domain" description="Lcl C-terminal" evidence="3">
    <location>
        <begin position="115"/>
        <end position="267"/>
    </location>
</feature>